<protein>
    <submittedName>
        <fullName evidence="2">Uncharacterized protein</fullName>
    </submittedName>
</protein>
<keyword evidence="1" id="KW-0812">Transmembrane</keyword>
<keyword evidence="3" id="KW-1185">Reference proteome</keyword>
<evidence type="ECO:0000313" key="2">
    <source>
        <dbReference type="EMBL" id="MDR4953517.1"/>
    </source>
</evidence>
<gene>
    <name evidence="2" type="ORF">REB14_15165</name>
</gene>
<organism evidence="2 3">
    <name type="scientific">Chryseobacterium metallicongregator</name>
    <dbReference type="NCBI Taxonomy" id="3073042"/>
    <lineage>
        <taxon>Bacteria</taxon>
        <taxon>Pseudomonadati</taxon>
        <taxon>Bacteroidota</taxon>
        <taxon>Flavobacteriia</taxon>
        <taxon>Flavobacteriales</taxon>
        <taxon>Weeksellaceae</taxon>
        <taxon>Chryseobacterium group</taxon>
        <taxon>Chryseobacterium</taxon>
    </lineage>
</organism>
<reference evidence="2 3" key="1">
    <citation type="submission" date="2023-08" db="EMBL/GenBank/DDBJ databases">
        <authorList>
            <person name="Maltman C."/>
        </authorList>
    </citation>
    <scope>NUCLEOTIDE SEQUENCE [LARGE SCALE GENOMIC DNA]</scope>
    <source>
        <strain evidence="2 3">ES2</strain>
    </source>
</reference>
<proteinExistence type="predicted"/>
<feature type="transmembrane region" description="Helical" evidence="1">
    <location>
        <begin position="21"/>
        <end position="43"/>
    </location>
</feature>
<dbReference type="RefSeq" id="WP_228421874.1">
    <property type="nucleotide sequence ID" value="NZ_JAVIXS010000014.1"/>
</dbReference>
<keyword evidence="1" id="KW-1133">Transmembrane helix</keyword>
<evidence type="ECO:0000313" key="3">
    <source>
        <dbReference type="Proteomes" id="UP001260959"/>
    </source>
</evidence>
<evidence type="ECO:0000256" key="1">
    <source>
        <dbReference type="SAM" id="Phobius"/>
    </source>
</evidence>
<dbReference type="Proteomes" id="UP001260959">
    <property type="component" value="Unassembled WGS sequence"/>
</dbReference>
<accession>A0ABU1E6Q7</accession>
<sequence length="78" mass="9244">MEEQFKHPLFYIMMTNIVNYIRQNLMLCVIGGFFMTLFVYLTYQGSQVCDCAKTETYRDGTTKSHSRGGVGFYRYYHK</sequence>
<keyword evidence="1" id="KW-0472">Membrane</keyword>
<comment type="caution">
    <text evidence="2">The sequence shown here is derived from an EMBL/GenBank/DDBJ whole genome shotgun (WGS) entry which is preliminary data.</text>
</comment>
<name>A0ABU1E6Q7_9FLAO</name>
<dbReference type="EMBL" id="JAVIXS010000014">
    <property type="protein sequence ID" value="MDR4953517.1"/>
    <property type="molecule type" value="Genomic_DNA"/>
</dbReference>